<accession>A0A382C655</accession>
<dbReference type="PROSITE" id="PS50853">
    <property type="entry name" value="FN3"/>
    <property type="match status" value="1"/>
</dbReference>
<dbReference type="InterPro" id="IPR036116">
    <property type="entry name" value="FN3_sf"/>
</dbReference>
<gene>
    <name evidence="2" type="ORF">METZ01_LOCUS174374</name>
</gene>
<dbReference type="Gene3D" id="2.60.120.200">
    <property type="match status" value="1"/>
</dbReference>
<dbReference type="InterPro" id="IPR013783">
    <property type="entry name" value="Ig-like_fold"/>
</dbReference>
<reference evidence="2" key="1">
    <citation type="submission" date="2018-05" db="EMBL/GenBank/DDBJ databases">
        <authorList>
            <person name="Lanie J.A."/>
            <person name="Ng W.-L."/>
            <person name="Kazmierczak K.M."/>
            <person name="Andrzejewski T.M."/>
            <person name="Davidsen T.M."/>
            <person name="Wayne K.J."/>
            <person name="Tettelin H."/>
            <person name="Glass J.I."/>
            <person name="Rusch D."/>
            <person name="Podicherti R."/>
            <person name="Tsui H.-C.T."/>
            <person name="Winkler M.E."/>
        </authorList>
    </citation>
    <scope>NUCLEOTIDE SEQUENCE</scope>
</reference>
<dbReference type="EMBL" id="UINC01032977">
    <property type="protein sequence ID" value="SVB21520.1"/>
    <property type="molecule type" value="Genomic_DNA"/>
</dbReference>
<sequence length="433" mass="46870">MKKNYILTFFIAFFLSLSFQAQVVVGEGTTVNEEMPIEPYYKFSYSQVIYHAGEINASGTITGLKYTATEGTDLANSDGWDVWIGHTSLSAHGAAFVDISELTQVYTGNVTIANQVVSITLDTPFEYNGTDNIMVAVNETSNVNNAYDSSTHDFYCTTTTGINRGLVTYNDSAAIDPSNITATPQARQSFANIIFEGITQSCENPTAVVIDNILGTSADVSWTSSGSSWEYIVLTAADDPPGESDSGTVVSSASVSLSGLTEVTDYVFYVRNVCSGENSGWAAGYFRTACADLFTLPFNEGFNNGGDPPVYAIPATMPDPSMTEECWTILDESPAEAPSNSSWQMNYWGSGTYEGDNSAVLYTDYNQGKNDDYLISPRLDLTGNDRLRFVAKSYGPAQGLNTMEVLMSSNTNAAEDFTLVLSPAYEYPGGDQW</sequence>
<name>A0A382C655_9ZZZZ</name>
<organism evidence="2">
    <name type="scientific">marine metagenome</name>
    <dbReference type="NCBI Taxonomy" id="408172"/>
    <lineage>
        <taxon>unclassified sequences</taxon>
        <taxon>metagenomes</taxon>
        <taxon>ecological metagenomes</taxon>
    </lineage>
</organism>
<proteinExistence type="predicted"/>
<dbReference type="SUPFAM" id="SSF49265">
    <property type="entry name" value="Fibronectin type III"/>
    <property type="match status" value="1"/>
</dbReference>
<evidence type="ECO:0000313" key="2">
    <source>
        <dbReference type="EMBL" id="SVB21520.1"/>
    </source>
</evidence>
<feature type="non-terminal residue" evidence="2">
    <location>
        <position position="433"/>
    </location>
</feature>
<dbReference type="AlphaFoldDB" id="A0A382C655"/>
<protein>
    <recommendedName>
        <fullName evidence="1">Fibronectin type-III domain-containing protein</fullName>
    </recommendedName>
</protein>
<dbReference type="Pfam" id="PF00041">
    <property type="entry name" value="fn3"/>
    <property type="match status" value="1"/>
</dbReference>
<dbReference type="NCBIfam" id="NF038128">
    <property type="entry name" value="choice_anch_J"/>
    <property type="match status" value="1"/>
</dbReference>
<dbReference type="InterPro" id="IPR003961">
    <property type="entry name" value="FN3_dom"/>
</dbReference>
<evidence type="ECO:0000259" key="1">
    <source>
        <dbReference type="PROSITE" id="PS50853"/>
    </source>
</evidence>
<feature type="domain" description="Fibronectin type-III" evidence="1">
    <location>
        <begin position="204"/>
        <end position="292"/>
    </location>
</feature>
<dbReference type="Gene3D" id="2.60.40.10">
    <property type="entry name" value="Immunoglobulins"/>
    <property type="match status" value="1"/>
</dbReference>